<evidence type="ECO:0000256" key="3">
    <source>
        <dbReference type="ARBA" id="ARBA00022989"/>
    </source>
</evidence>
<keyword evidence="7" id="KW-1185">Reference proteome</keyword>
<feature type="transmembrane region" description="Helical" evidence="5">
    <location>
        <begin position="385"/>
        <end position="411"/>
    </location>
</feature>
<feature type="transmembrane region" description="Helical" evidence="5">
    <location>
        <begin position="257"/>
        <end position="280"/>
    </location>
</feature>
<reference evidence="6" key="1">
    <citation type="submission" date="2022-07" db="EMBL/GenBank/DDBJ databases">
        <title>Phylogenomic reconstructions and comparative analyses of Kickxellomycotina fungi.</title>
        <authorList>
            <person name="Reynolds N.K."/>
            <person name="Stajich J.E."/>
            <person name="Barry K."/>
            <person name="Grigoriev I.V."/>
            <person name="Crous P."/>
            <person name="Smith M.E."/>
        </authorList>
    </citation>
    <scope>NUCLEOTIDE SEQUENCE</scope>
    <source>
        <strain evidence="6">RSA 861</strain>
    </source>
</reference>
<dbReference type="OrthoDB" id="5982228at2759"/>
<dbReference type="Proteomes" id="UP001150569">
    <property type="component" value="Unassembled WGS sequence"/>
</dbReference>
<accession>A0A9W8AID9</accession>
<dbReference type="PANTHER" id="PTHR11785:SF353">
    <property type="entry name" value="METHIONINE TRANSPORTER (EUROFUNG)"/>
    <property type="match status" value="1"/>
</dbReference>
<dbReference type="GO" id="GO:0016020">
    <property type="term" value="C:membrane"/>
    <property type="evidence" value="ECO:0007669"/>
    <property type="project" value="UniProtKB-SubCell"/>
</dbReference>
<feature type="transmembrane region" description="Helical" evidence="5">
    <location>
        <begin position="300"/>
        <end position="321"/>
    </location>
</feature>
<evidence type="ECO:0000313" key="7">
    <source>
        <dbReference type="Proteomes" id="UP001150569"/>
    </source>
</evidence>
<dbReference type="PANTHER" id="PTHR11785">
    <property type="entry name" value="AMINO ACID TRANSPORTER"/>
    <property type="match status" value="1"/>
</dbReference>
<evidence type="ECO:0000256" key="1">
    <source>
        <dbReference type="ARBA" id="ARBA00004141"/>
    </source>
</evidence>
<dbReference type="InterPro" id="IPR050598">
    <property type="entry name" value="AminoAcid_Transporter"/>
</dbReference>
<sequence length="571" mass="61738">MTNPFAAREGVRAPPSWLSTLTARFRGAAAYHKLTDPVTATGDVGEDGRPLSPLANIGPAGAPVSESAELPRTMGVLSGSALVCGLMIGSGIFSTPGVVLTMTGSAWMAMVYWLLGAFVAMCGALTYVELGALLPESGGEQVYLDYCIRKPRQLFGFLFSFCMIACMRPGSIATNAIVFSRYLGYTLYGPETTAGLAIMTTAHLDTEPGTLEPPVVLPVPADQRHLYLLAMACLVIITAINAVSVKWSLRALDLLTWIKVLVLGLVSVTGLIILTGLTNVPRSDLWARGFAGTTPKLHRHSSAIFSAFWAFDGWHNLNFCLGELKDPARNLPICAVGGIAVTTVLYVFTNVALFTVLTLDDVLAGQEVLTGTWGTIVFGPFFGRVIIPLAVAVSCAGSISAMVFGVSRIIVAAGNKGYLPYGRFWARVHPRTGTPVNALLLNLVLVSLYILGPPPGEAFRFLVDFVGYPSRLFYGLTVFGFILLRRLEPDLPRPFSVWLPLPWIFIIVTMFLAIFPFVPPSDGHIIEPNGLPYFFAPLLGALYVWLGTPFWYYLVRRRQQPALHAVSSSAN</sequence>
<feature type="transmembrane region" description="Helical" evidence="5">
    <location>
        <begin position="154"/>
        <end position="178"/>
    </location>
</feature>
<organism evidence="6 7">
    <name type="scientific">Tieghemiomyces parasiticus</name>
    <dbReference type="NCBI Taxonomy" id="78921"/>
    <lineage>
        <taxon>Eukaryota</taxon>
        <taxon>Fungi</taxon>
        <taxon>Fungi incertae sedis</taxon>
        <taxon>Zoopagomycota</taxon>
        <taxon>Kickxellomycotina</taxon>
        <taxon>Dimargaritomycetes</taxon>
        <taxon>Dimargaritales</taxon>
        <taxon>Dimargaritaceae</taxon>
        <taxon>Tieghemiomyces</taxon>
    </lineage>
</organism>
<dbReference type="GO" id="GO:0015179">
    <property type="term" value="F:L-amino acid transmembrane transporter activity"/>
    <property type="evidence" value="ECO:0007669"/>
    <property type="project" value="TreeGrafter"/>
</dbReference>
<feature type="transmembrane region" description="Helical" evidence="5">
    <location>
        <begin position="333"/>
        <end position="357"/>
    </location>
</feature>
<feature type="transmembrane region" description="Helical" evidence="5">
    <location>
        <begin position="76"/>
        <end position="99"/>
    </location>
</feature>
<dbReference type="InterPro" id="IPR002293">
    <property type="entry name" value="AA/rel_permease1"/>
</dbReference>
<feature type="transmembrane region" description="Helical" evidence="5">
    <location>
        <begin position="111"/>
        <end position="134"/>
    </location>
</feature>
<evidence type="ECO:0000256" key="4">
    <source>
        <dbReference type="ARBA" id="ARBA00023136"/>
    </source>
</evidence>
<dbReference type="Gene3D" id="1.20.1740.10">
    <property type="entry name" value="Amino acid/polyamine transporter I"/>
    <property type="match status" value="1"/>
</dbReference>
<feature type="transmembrane region" description="Helical" evidence="5">
    <location>
        <begin position="530"/>
        <end position="554"/>
    </location>
</feature>
<evidence type="ECO:0000256" key="2">
    <source>
        <dbReference type="ARBA" id="ARBA00022692"/>
    </source>
</evidence>
<gene>
    <name evidence="6" type="ORF">IWQ60_001935</name>
</gene>
<feature type="transmembrane region" description="Helical" evidence="5">
    <location>
        <begin position="226"/>
        <end position="245"/>
    </location>
</feature>
<feature type="transmembrane region" description="Helical" evidence="5">
    <location>
        <begin position="499"/>
        <end position="518"/>
    </location>
</feature>
<feature type="transmembrane region" description="Helical" evidence="5">
    <location>
        <begin position="432"/>
        <end position="451"/>
    </location>
</feature>
<comment type="caution">
    <text evidence="6">The sequence shown here is derived from an EMBL/GenBank/DDBJ whole genome shotgun (WGS) entry which is preliminary data.</text>
</comment>
<dbReference type="Pfam" id="PF13520">
    <property type="entry name" value="AA_permease_2"/>
    <property type="match status" value="1"/>
</dbReference>
<feature type="transmembrane region" description="Helical" evidence="5">
    <location>
        <begin position="471"/>
        <end position="487"/>
    </location>
</feature>
<protein>
    <recommendedName>
        <fullName evidence="8">Amino acid permease/ SLC12A domain-containing protein</fullName>
    </recommendedName>
</protein>
<dbReference type="AlphaFoldDB" id="A0A9W8AID9"/>
<evidence type="ECO:0000256" key="5">
    <source>
        <dbReference type="SAM" id="Phobius"/>
    </source>
</evidence>
<keyword evidence="2 5" id="KW-0812">Transmembrane</keyword>
<keyword evidence="4 5" id="KW-0472">Membrane</keyword>
<evidence type="ECO:0000313" key="6">
    <source>
        <dbReference type="EMBL" id="KAJ1928560.1"/>
    </source>
</evidence>
<keyword evidence="3 5" id="KW-1133">Transmembrane helix</keyword>
<proteinExistence type="predicted"/>
<name>A0A9W8AID9_9FUNG</name>
<evidence type="ECO:0008006" key="8">
    <source>
        <dbReference type="Google" id="ProtNLM"/>
    </source>
</evidence>
<dbReference type="EMBL" id="JANBPT010000068">
    <property type="protein sequence ID" value="KAJ1928560.1"/>
    <property type="molecule type" value="Genomic_DNA"/>
</dbReference>
<comment type="subcellular location">
    <subcellularLocation>
        <location evidence="1">Membrane</location>
        <topology evidence="1">Multi-pass membrane protein</topology>
    </subcellularLocation>
</comment>
<dbReference type="PIRSF" id="PIRSF006060">
    <property type="entry name" value="AA_transporter"/>
    <property type="match status" value="1"/>
</dbReference>